<feature type="region of interest" description="Disordered" evidence="1">
    <location>
        <begin position="1"/>
        <end position="23"/>
    </location>
</feature>
<accession>A0A853CTV3</accession>
<gene>
    <name evidence="2" type="ORF">HNR13_002125</name>
</gene>
<reference evidence="2 3" key="1">
    <citation type="submission" date="2020-07" db="EMBL/GenBank/DDBJ databases">
        <title>Sequencing the genomes of 1000 actinobacteria strains.</title>
        <authorList>
            <person name="Klenk H.-P."/>
        </authorList>
    </citation>
    <scope>NUCLEOTIDE SEQUENCE [LARGE SCALE GENOMIC DNA]</scope>
    <source>
        <strain evidence="2 3">DSM 15165</strain>
    </source>
</reference>
<dbReference type="Proteomes" id="UP000578352">
    <property type="component" value="Unassembled WGS sequence"/>
</dbReference>
<dbReference type="AlphaFoldDB" id="A0A853CTV3"/>
<name>A0A853CTV3_9MICO</name>
<dbReference type="RefSeq" id="WP_179605717.1">
    <property type="nucleotide sequence ID" value="NZ_BAABEH010000001.1"/>
</dbReference>
<evidence type="ECO:0000313" key="2">
    <source>
        <dbReference type="EMBL" id="NYJ23838.1"/>
    </source>
</evidence>
<sequence>MKMPPEPFTAVPGAQSATSKGKRTVSHFTSNIVECTLVGWCEGHRDDEAESHATLLHAGPDIVLKHGIEDSENPDPGAIILWRTLDATAGRERYNLDASYNRTVRIEDIADLAADFEDVARQLRTIHSALNC</sequence>
<protein>
    <submittedName>
        <fullName evidence="2">Uncharacterized protein</fullName>
    </submittedName>
</protein>
<organism evidence="2 3">
    <name type="scientific">Leifsonia shinshuensis</name>
    <dbReference type="NCBI Taxonomy" id="150026"/>
    <lineage>
        <taxon>Bacteria</taxon>
        <taxon>Bacillati</taxon>
        <taxon>Actinomycetota</taxon>
        <taxon>Actinomycetes</taxon>
        <taxon>Micrococcales</taxon>
        <taxon>Microbacteriaceae</taxon>
        <taxon>Leifsonia</taxon>
    </lineage>
</organism>
<evidence type="ECO:0000313" key="3">
    <source>
        <dbReference type="Proteomes" id="UP000578352"/>
    </source>
</evidence>
<evidence type="ECO:0000256" key="1">
    <source>
        <dbReference type="SAM" id="MobiDB-lite"/>
    </source>
</evidence>
<proteinExistence type="predicted"/>
<dbReference type="EMBL" id="JACCFL010000001">
    <property type="protein sequence ID" value="NYJ23838.1"/>
    <property type="molecule type" value="Genomic_DNA"/>
</dbReference>
<comment type="caution">
    <text evidence="2">The sequence shown here is derived from an EMBL/GenBank/DDBJ whole genome shotgun (WGS) entry which is preliminary data.</text>
</comment>